<reference evidence="1" key="2">
    <citation type="submission" date="2021-08" db="EMBL/GenBank/DDBJ databases">
        <authorList>
            <person name="Tani A."/>
            <person name="Ola A."/>
            <person name="Ogura Y."/>
            <person name="Katsura K."/>
            <person name="Hayashi T."/>
        </authorList>
    </citation>
    <scope>NUCLEOTIDE SEQUENCE</scope>
    <source>
        <strain evidence="1">JCM 32048</strain>
    </source>
</reference>
<sequence length="55" mass="5539">MLVMNDPRLISAHAEVEAAVSDEQGGGVGNPVAVTGMLAVGERSVRQGPLGGLPQ</sequence>
<name>A0AA37HE00_9HYPH</name>
<proteinExistence type="predicted"/>
<keyword evidence="2" id="KW-1185">Reference proteome</keyword>
<evidence type="ECO:0000313" key="2">
    <source>
        <dbReference type="Proteomes" id="UP001055286"/>
    </source>
</evidence>
<gene>
    <name evidence="1" type="ORF">MPEAHAMD_4177</name>
</gene>
<evidence type="ECO:0000313" key="1">
    <source>
        <dbReference type="EMBL" id="GJD64003.1"/>
    </source>
</evidence>
<dbReference type="EMBL" id="BPQJ01000021">
    <property type="protein sequence ID" value="GJD64003.1"/>
    <property type="molecule type" value="Genomic_DNA"/>
</dbReference>
<protein>
    <submittedName>
        <fullName evidence="1">Uncharacterized protein</fullName>
    </submittedName>
</protein>
<organism evidence="1 2">
    <name type="scientific">Methylobacterium frigidaeris</name>
    <dbReference type="NCBI Taxonomy" id="2038277"/>
    <lineage>
        <taxon>Bacteria</taxon>
        <taxon>Pseudomonadati</taxon>
        <taxon>Pseudomonadota</taxon>
        <taxon>Alphaproteobacteria</taxon>
        <taxon>Hyphomicrobiales</taxon>
        <taxon>Methylobacteriaceae</taxon>
        <taxon>Methylobacterium</taxon>
    </lineage>
</organism>
<dbReference type="Proteomes" id="UP001055286">
    <property type="component" value="Unassembled WGS sequence"/>
</dbReference>
<accession>A0AA37HE00</accession>
<reference evidence="1" key="1">
    <citation type="journal article" date="2016" name="Front. Microbiol.">
        <title>Genome Sequence of the Piezophilic, Mesophilic Sulfate-Reducing Bacterium Desulfovibrio indicus J2T.</title>
        <authorList>
            <person name="Cao J."/>
            <person name="Maignien L."/>
            <person name="Shao Z."/>
            <person name="Alain K."/>
            <person name="Jebbar M."/>
        </authorList>
    </citation>
    <scope>NUCLEOTIDE SEQUENCE</scope>
    <source>
        <strain evidence="1">JCM 32048</strain>
    </source>
</reference>
<comment type="caution">
    <text evidence="1">The sequence shown here is derived from an EMBL/GenBank/DDBJ whole genome shotgun (WGS) entry which is preliminary data.</text>
</comment>
<dbReference type="AlphaFoldDB" id="A0AA37HE00"/>